<feature type="transmembrane region" description="Helical" evidence="1">
    <location>
        <begin position="103"/>
        <end position="128"/>
    </location>
</feature>
<evidence type="ECO:0000313" key="2">
    <source>
        <dbReference type="EMBL" id="CAK0816668.1"/>
    </source>
</evidence>
<protein>
    <submittedName>
        <fullName evidence="2">Uncharacterized protein</fullName>
    </submittedName>
</protein>
<comment type="caution">
    <text evidence="2">The sequence shown here is derived from an EMBL/GenBank/DDBJ whole genome shotgun (WGS) entry which is preliminary data.</text>
</comment>
<dbReference type="Proteomes" id="UP001189429">
    <property type="component" value="Unassembled WGS sequence"/>
</dbReference>
<accession>A0ABN9RIZ2</accession>
<dbReference type="EMBL" id="CAUYUJ010006245">
    <property type="protein sequence ID" value="CAK0816668.1"/>
    <property type="molecule type" value="Genomic_DNA"/>
</dbReference>
<feature type="non-terminal residue" evidence="2">
    <location>
        <position position="145"/>
    </location>
</feature>
<sequence length="145" mass="15368">MVAVWLGTLAVAVYLAGAVVATARRASCLHPFILKILLGHLLMVNSLASLEQWELEPGFGGAAPAVRLVLALCFGWDGMAPLGALPLECALESSGLGPLAQTWAAFGFWLCWPFATLLGCALATLCLLEVMSWLDASSQDPEARR</sequence>
<proteinExistence type="predicted"/>
<gene>
    <name evidence="2" type="ORF">PCOR1329_LOCUS19538</name>
</gene>
<keyword evidence="3" id="KW-1185">Reference proteome</keyword>
<keyword evidence="1" id="KW-0472">Membrane</keyword>
<reference evidence="2" key="1">
    <citation type="submission" date="2023-10" db="EMBL/GenBank/DDBJ databases">
        <authorList>
            <person name="Chen Y."/>
            <person name="Shah S."/>
            <person name="Dougan E. K."/>
            <person name="Thang M."/>
            <person name="Chan C."/>
        </authorList>
    </citation>
    <scope>NUCLEOTIDE SEQUENCE [LARGE SCALE GENOMIC DNA]</scope>
</reference>
<keyword evidence="1" id="KW-1133">Transmembrane helix</keyword>
<feature type="transmembrane region" description="Helical" evidence="1">
    <location>
        <begin position="31"/>
        <end position="50"/>
    </location>
</feature>
<organism evidence="2 3">
    <name type="scientific">Prorocentrum cordatum</name>
    <dbReference type="NCBI Taxonomy" id="2364126"/>
    <lineage>
        <taxon>Eukaryota</taxon>
        <taxon>Sar</taxon>
        <taxon>Alveolata</taxon>
        <taxon>Dinophyceae</taxon>
        <taxon>Prorocentrales</taxon>
        <taxon>Prorocentraceae</taxon>
        <taxon>Prorocentrum</taxon>
    </lineage>
</organism>
<keyword evidence="1" id="KW-0812">Transmembrane</keyword>
<evidence type="ECO:0000313" key="3">
    <source>
        <dbReference type="Proteomes" id="UP001189429"/>
    </source>
</evidence>
<evidence type="ECO:0000256" key="1">
    <source>
        <dbReference type="SAM" id="Phobius"/>
    </source>
</evidence>
<name>A0ABN9RIZ2_9DINO</name>